<name>A0A5M9GEM8_9BACI</name>
<reference evidence="2 5" key="2">
    <citation type="submission" date="2019-09" db="EMBL/GenBank/DDBJ databases">
        <authorList>
            <person name="Geng P."/>
            <person name="Wan X."/>
            <person name="Zhou G."/>
            <person name="Yuan Z."/>
            <person name="Hu X."/>
        </authorList>
    </citation>
    <scope>NUCLEOTIDE SEQUENCE [LARGE SCALE GENOMIC DNA]</scope>
    <source>
        <strain evidence="2 5">EFR-4</strain>
    </source>
</reference>
<dbReference type="Proteomes" id="UP000194422">
    <property type="component" value="Unassembled WGS sequence"/>
</dbReference>
<reference evidence="3 4" key="1">
    <citation type="submission" date="2017-04" db="EMBL/GenBank/DDBJ databases">
        <authorList>
            <person name="Criscuolo A."/>
        </authorList>
    </citation>
    <scope>NUCLEOTIDE SEQUENCE [LARGE SCALE GENOMIC DNA]</scope>
    <source>
        <strain evidence="3">16-00174</strain>
    </source>
</reference>
<proteinExistence type="predicted"/>
<evidence type="ECO:0000313" key="2">
    <source>
        <dbReference type="EMBL" id="KAA8472175.1"/>
    </source>
</evidence>
<dbReference type="EMBL" id="FWYW01000031">
    <property type="protein sequence ID" value="SMD61401.1"/>
    <property type="molecule type" value="Genomic_DNA"/>
</dbReference>
<evidence type="ECO:0008006" key="6">
    <source>
        <dbReference type="Google" id="ProtNLM"/>
    </source>
</evidence>
<evidence type="ECO:0000313" key="5">
    <source>
        <dbReference type="Proteomes" id="UP000325411"/>
    </source>
</evidence>
<evidence type="ECO:0000313" key="4">
    <source>
        <dbReference type="Proteomes" id="UP000194422"/>
    </source>
</evidence>
<organism evidence="2 5">
    <name type="scientific">Bacillus paranthracis</name>
    <dbReference type="NCBI Taxonomy" id="2026186"/>
    <lineage>
        <taxon>Bacteria</taxon>
        <taxon>Bacillati</taxon>
        <taxon>Bacillota</taxon>
        <taxon>Bacilli</taxon>
        <taxon>Bacillales</taxon>
        <taxon>Bacillaceae</taxon>
        <taxon>Bacillus</taxon>
        <taxon>Bacillus cereus group</taxon>
    </lineage>
</organism>
<sequence>MDVTQMTQLIGSLGFPIFACIYHMTTMKKTLDANTQSINANTQIMMQVQTFIAQVAQGSGEKK</sequence>
<feature type="transmembrane region" description="Helical" evidence="1">
    <location>
        <begin position="6"/>
        <end position="24"/>
    </location>
</feature>
<comment type="caution">
    <text evidence="2">The sequence shown here is derived from an EMBL/GenBank/DDBJ whole genome shotgun (WGS) entry which is preliminary data.</text>
</comment>
<protein>
    <recommendedName>
        <fullName evidence="6">YvrJ family protein</fullName>
    </recommendedName>
</protein>
<dbReference type="RefSeq" id="WP_021729038.1">
    <property type="nucleotide sequence ID" value="NZ_CP064084.1"/>
</dbReference>
<keyword evidence="1" id="KW-1133">Transmembrane helix</keyword>
<gene>
    <name evidence="3" type="ORF">BACERE00174_00338</name>
    <name evidence="2" type="ORF">FYW06_29170</name>
</gene>
<evidence type="ECO:0000256" key="1">
    <source>
        <dbReference type="SAM" id="Phobius"/>
    </source>
</evidence>
<keyword evidence="1" id="KW-0472">Membrane</keyword>
<evidence type="ECO:0000313" key="3">
    <source>
        <dbReference type="EMBL" id="SMD61401.1"/>
    </source>
</evidence>
<dbReference type="Proteomes" id="UP000325411">
    <property type="component" value="Unassembled WGS sequence"/>
</dbReference>
<dbReference type="AlphaFoldDB" id="A0A5M9GEM8"/>
<dbReference type="EMBL" id="VXCE01000056">
    <property type="protein sequence ID" value="KAA8472175.1"/>
    <property type="molecule type" value="Genomic_DNA"/>
</dbReference>
<accession>A0A5M9GEM8</accession>
<keyword evidence="1" id="KW-0812">Transmembrane</keyword>